<gene>
    <name evidence="2" type="ordered locus">Sinac_4985</name>
</gene>
<name>L0DJW9_SINAD</name>
<dbReference type="InterPro" id="IPR004155">
    <property type="entry name" value="PBS_lyase_HEAT"/>
</dbReference>
<dbReference type="EMBL" id="CP003364">
    <property type="protein sequence ID" value="AGA29140.1"/>
    <property type="molecule type" value="Genomic_DNA"/>
</dbReference>
<feature type="region of interest" description="Disordered" evidence="1">
    <location>
        <begin position="512"/>
        <end position="544"/>
    </location>
</feature>
<dbReference type="PANTHER" id="PTHR12697:SF5">
    <property type="entry name" value="DEOXYHYPUSINE HYDROXYLASE"/>
    <property type="match status" value="1"/>
</dbReference>
<dbReference type="Proteomes" id="UP000010798">
    <property type="component" value="Chromosome"/>
</dbReference>
<dbReference type="SUPFAM" id="SSF48371">
    <property type="entry name" value="ARM repeat"/>
    <property type="match status" value="1"/>
</dbReference>
<sequence length="544" mass="59878">MPMSEREKDRVRRSITPPVWSEDRSVLVWTERQGDGDDIRAMMWRPEDAEERAEAERFFQAATYRSWHTEDDLREILKASDSWLIRLNMFGVLKFLTVNQEDVLFGPDIDEIEVFADVPAQAATFTAEQTRAFIPRLAQEWLQDDQDFYFEPIRPAEATRDFRLDGPGESPEAAVKERDEPDDQEPEPADLPTLFRLLEDPDEGERIWTASRLAKRGIAADRVVPVIVAFFQRMLQEEDLGDYDTEMWFCGVAYELANYGANAAPAIPVLIEALGNRNWQVMGKAAYVLGHMGAAAEGAIPALKELLHKPLAEIARHSALESGQEISLELAEKMAASPRVTIAEAFWNLTHDEAAVAVLLEVFRSNSSSNDRAGAALGRIGTASDAVIPALIEAVRETEQPRPEGQSMFFATNFSAALGALETIGPAASAAVPAVTRALADPNTNGRIMAARTLWRLTGSTEIPLKVLVAALEDPSEYTRRFAAETLGSMGAAAVPALPALRRALDNAVGEYKDGGGRQRPEKQAFEEASAAIEGRGTIQIDSK</sequence>
<dbReference type="SMART" id="SM00567">
    <property type="entry name" value="EZ_HEAT"/>
    <property type="match status" value="5"/>
</dbReference>
<organism evidence="2 3">
    <name type="scientific">Singulisphaera acidiphila (strain ATCC BAA-1392 / DSM 18658 / VKM B-2454 / MOB10)</name>
    <dbReference type="NCBI Taxonomy" id="886293"/>
    <lineage>
        <taxon>Bacteria</taxon>
        <taxon>Pseudomonadati</taxon>
        <taxon>Planctomycetota</taxon>
        <taxon>Planctomycetia</taxon>
        <taxon>Isosphaerales</taxon>
        <taxon>Isosphaeraceae</taxon>
        <taxon>Singulisphaera</taxon>
    </lineage>
</organism>
<dbReference type="KEGG" id="saci:Sinac_4985"/>
<dbReference type="InterPro" id="IPR016024">
    <property type="entry name" value="ARM-type_fold"/>
</dbReference>
<dbReference type="PANTHER" id="PTHR12697">
    <property type="entry name" value="PBS LYASE HEAT-LIKE PROTEIN"/>
    <property type="match status" value="1"/>
</dbReference>
<accession>L0DJW9</accession>
<keyword evidence="3" id="KW-1185">Reference proteome</keyword>
<evidence type="ECO:0000313" key="3">
    <source>
        <dbReference type="Proteomes" id="UP000010798"/>
    </source>
</evidence>
<feature type="compositionally biased region" description="Basic and acidic residues" evidence="1">
    <location>
        <begin position="512"/>
        <end position="526"/>
    </location>
</feature>
<proteinExistence type="predicted"/>
<evidence type="ECO:0000313" key="2">
    <source>
        <dbReference type="EMBL" id="AGA29140.1"/>
    </source>
</evidence>
<dbReference type="InterPro" id="IPR011989">
    <property type="entry name" value="ARM-like"/>
</dbReference>
<dbReference type="OrthoDB" id="507160at2"/>
<dbReference type="HOGENOM" id="CLU_500465_0_0_0"/>
<dbReference type="STRING" id="886293.Sinac_4985"/>
<dbReference type="Gene3D" id="1.25.10.10">
    <property type="entry name" value="Leucine-rich Repeat Variant"/>
    <property type="match status" value="2"/>
</dbReference>
<dbReference type="RefSeq" id="WP_015248248.1">
    <property type="nucleotide sequence ID" value="NC_019892.1"/>
</dbReference>
<evidence type="ECO:0000256" key="1">
    <source>
        <dbReference type="SAM" id="MobiDB-lite"/>
    </source>
</evidence>
<dbReference type="AlphaFoldDB" id="L0DJW9"/>
<dbReference type="Pfam" id="PF13646">
    <property type="entry name" value="HEAT_2"/>
    <property type="match status" value="2"/>
</dbReference>
<dbReference type="GO" id="GO:0016491">
    <property type="term" value="F:oxidoreductase activity"/>
    <property type="evidence" value="ECO:0007669"/>
    <property type="project" value="TreeGrafter"/>
</dbReference>
<feature type="region of interest" description="Disordered" evidence="1">
    <location>
        <begin position="160"/>
        <end position="191"/>
    </location>
</feature>
<dbReference type="eggNOG" id="COG1413">
    <property type="taxonomic scope" value="Bacteria"/>
</dbReference>
<reference evidence="2 3" key="1">
    <citation type="submission" date="2012-02" db="EMBL/GenBank/DDBJ databases">
        <title>Complete sequence of chromosome of Singulisphaera acidiphila DSM 18658.</title>
        <authorList>
            <consortium name="US DOE Joint Genome Institute (JGI-PGF)"/>
            <person name="Lucas S."/>
            <person name="Copeland A."/>
            <person name="Lapidus A."/>
            <person name="Glavina del Rio T."/>
            <person name="Dalin E."/>
            <person name="Tice H."/>
            <person name="Bruce D."/>
            <person name="Goodwin L."/>
            <person name="Pitluck S."/>
            <person name="Peters L."/>
            <person name="Ovchinnikova G."/>
            <person name="Chertkov O."/>
            <person name="Kyrpides N."/>
            <person name="Mavromatis K."/>
            <person name="Ivanova N."/>
            <person name="Brettin T."/>
            <person name="Detter J.C."/>
            <person name="Han C."/>
            <person name="Larimer F."/>
            <person name="Land M."/>
            <person name="Hauser L."/>
            <person name="Markowitz V."/>
            <person name="Cheng J.-F."/>
            <person name="Hugenholtz P."/>
            <person name="Woyke T."/>
            <person name="Wu D."/>
            <person name="Tindall B."/>
            <person name="Pomrenke H."/>
            <person name="Brambilla E."/>
            <person name="Klenk H.-P."/>
            <person name="Eisen J.A."/>
        </authorList>
    </citation>
    <scope>NUCLEOTIDE SEQUENCE [LARGE SCALE GENOMIC DNA]</scope>
    <source>
        <strain evidence="3">ATCC BAA-1392 / DSM 18658 / VKM B-2454 / MOB10</strain>
    </source>
</reference>
<protein>
    <submittedName>
        <fullName evidence="2">HEAT repeat-containing protein</fullName>
    </submittedName>
</protein>